<keyword evidence="2" id="KW-1185">Reference proteome</keyword>
<dbReference type="Proteomes" id="UP000001733">
    <property type="component" value="Chromosome"/>
</dbReference>
<dbReference type="AlphaFoldDB" id="B5YBD1"/>
<evidence type="ECO:0000313" key="1">
    <source>
        <dbReference type="EMBL" id="ACI19216.1"/>
    </source>
</evidence>
<proteinExistence type="predicted"/>
<organism evidence="1 2">
    <name type="scientific">Dictyoglomus thermophilum (strain ATCC 35947 / DSM 3960 / H-6-12)</name>
    <dbReference type="NCBI Taxonomy" id="309799"/>
    <lineage>
        <taxon>Bacteria</taxon>
        <taxon>Pseudomonadati</taxon>
        <taxon>Dictyoglomota</taxon>
        <taxon>Dictyoglomia</taxon>
        <taxon>Dictyoglomales</taxon>
        <taxon>Dictyoglomaceae</taxon>
        <taxon>Dictyoglomus</taxon>
    </lineage>
</organism>
<dbReference type="EMBL" id="CP001146">
    <property type="protein sequence ID" value="ACI19216.1"/>
    <property type="molecule type" value="Genomic_DNA"/>
</dbReference>
<dbReference type="PaxDb" id="309799-DICTH_0112"/>
<dbReference type="STRING" id="309799.DICTH_0112"/>
<gene>
    <name evidence="1" type="ordered locus">DICTH_0112</name>
</gene>
<reference evidence="1 2" key="1">
    <citation type="journal article" date="2014" name="Genome Announc.">
        <title>Complete Genome Sequence of the Extreme Thermophile Dictyoglomus thermophilum H-6-12.</title>
        <authorList>
            <person name="Coil D.A."/>
            <person name="Badger J.H."/>
            <person name="Forberger H.C."/>
            <person name="Riggs F."/>
            <person name="Madupu R."/>
            <person name="Fedorova N."/>
            <person name="Ward N."/>
            <person name="Robb F.T."/>
            <person name="Eisen J.A."/>
        </authorList>
    </citation>
    <scope>NUCLEOTIDE SEQUENCE [LARGE SCALE GENOMIC DNA]</scope>
    <source>
        <strain evidence="2">ATCC 35947 / DSM 3960 / H-6-12</strain>
    </source>
</reference>
<evidence type="ECO:0000313" key="2">
    <source>
        <dbReference type="Proteomes" id="UP000001733"/>
    </source>
</evidence>
<protein>
    <submittedName>
        <fullName evidence="1">Uncharacterized protein</fullName>
    </submittedName>
</protein>
<accession>B5YBD1</accession>
<name>B5YBD1_DICT6</name>
<dbReference type="KEGG" id="dth:DICTH_0112"/>
<sequence>MIINDIIRKKSKGGVLIEKDFYSFSYFPFNFAYDCFGAENSNY</sequence>
<dbReference type="HOGENOM" id="CLU_3232769_0_0_0"/>